<protein>
    <submittedName>
        <fullName evidence="1">Uncharacterized protein DUF4893</fullName>
    </submittedName>
</protein>
<proteinExistence type="predicted"/>
<keyword evidence="2" id="KW-1185">Reference proteome</keyword>
<reference evidence="1 2" key="1">
    <citation type="submission" date="2018-04" db="EMBL/GenBank/DDBJ databases">
        <title>Genomic Encyclopedia of Type Strains, Phase III (KMG-III): the genomes of soil and plant-associated and newly described type strains.</title>
        <authorList>
            <person name="Whitman W."/>
        </authorList>
    </citation>
    <scope>NUCLEOTIDE SEQUENCE [LARGE SCALE GENOMIC DNA]</scope>
    <source>
        <strain evidence="1 2">NW12</strain>
    </source>
</reference>
<gene>
    <name evidence="1" type="ORF">C8J24_1986</name>
</gene>
<comment type="caution">
    <text evidence="1">The sequence shown here is derived from an EMBL/GenBank/DDBJ whole genome shotgun (WGS) entry which is preliminary data.</text>
</comment>
<evidence type="ECO:0000313" key="1">
    <source>
        <dbReference type="EMBL" id="PTM45758.1"/>
    </source>
</evidence>
<dbReference type="InterPro" id="IPR032609">
    <property type="entry name" value="DUF4893"/>
</dbReference>
<name>A0A2T4YQH3_9SPHN</name>
<dbReference type="AlphaFoldDB" id="A0A2T4YQH3"/>
<accession>A0A2T4YQH3</accession>
<evidence type="ECO:0000313" key="2">
    <source>
        <dbReference type="Proteomes" id="UP000240996"/>
    </source>
</evidence>
<dbReference type="Proteomes" id="UP000240996">
    <property type="component" value="Unassembled WGS sequence"/>
</dbReference>
<dbReference type="RefSeq" id="WP_244180606.1">
    <property type="nucleotide sequence ID" value="NZ_PZZN01000002.1"/>
</dbReference>
<organism evidence="1 2">
    <name type="scientific">Sphingomonas aerolata</name>
    <dbReference type="NCBI Taxonomy" id="185951"/>
    <lineage>
        <taxon>Bacteria</taxon>
        <taxon>Pseudomonadati</taxon>
        <taxon>Pseudomonadota</taxon>
        <taxon>Alphaproteobacteria</taxon>
        <taxon>Sphingomonadales</taxon>
        <taxon>Sphingomonadaceae</taxon>
        <taxon>Sphingomonas</taxon>
    </lineage>
</organism>
<sequence length="220" mass="22773">MRALMILAVGTACLAGCATQPRGESAGKAPAVAADPAPAAPNWTTIATPGDRARLAALGDSWARARAAVPRRLAGRIAAEGALLDPAAALDLPALSPGSYRCRLVRLGGRAGYASFAPDFCYVDGDGAGLSFTKQTGTTLPGGWLHPDTDRRQVFLGTVRTTPAQVAPPYGTNPSRDVAGVVERVGPLRWRLVMTRAGQGAILDLYELVPVPPATPATPR</sequence>
<dbReference type="Pfam" id="PF16233">
    <property type="entry name" value="DUF4893"/>
    <property type="match status" value="1"/>
</dbReference>
<dbReference type="EMBL" id="PZZN01000002">
    <property type="protein sequence ID" value="PTM45758.1"/>
    <property type="molecule type" value="Genomic_DNA"/>
</dbReference>